<dbReference type="Proteomes" id="UP000288943">
    <property type="component" value="Chromosome"/>
</dbReference>
<dbReference type="PRINTS" id="PR00455">
    <property type="entry name" value="HTHTETR"/>
</dbReference>
<reference evidence="4 5" key="1">
    <citation type="submission" date="2018-01" db="EMBL/GenBank/DDBJ databases">
        <title>The whole genome sequencing and assembly of Paenibacillus chitinolyticus KCCM 41400 strain.</title>
        <authorList>
            <person name="Kim J.-Y."/>
            <person name="Park M.-K."/>
            <person name="Lee Y.-J."/>
            <person name="Yi H."/>
            <person name="Bahn Y.-S."/>
            <person name="Kim J.F."/>
            <person name="Lee D.-W."/>
        </authorList>
    </citation>
    <scope>NUCLEOTIDE SEQUENCE [LARGE SCALE GENOMIC DNA]</scope>
    <source>
        <strain evidence="4 5">KCCM 41400</strain>
    </source>
</reference>
<keyword evidence="1 2" id="KW-0238">DNA-binding</keyword>
<evidence type="ECO:0000256" key="2">
    <source>
        <dbReference type="PROSITE-ProRule" id="PRU00335"/>
    </source>
</evidence>
<dbReference type="InterPro" id="IPR009057">
    <property type="entry name" value="Homeodomain-like_sf"/>
</dbReference>
<evidence type="ECO:0000259" key="3">
    <source>
        <dbReference type="PROSITE" id="PS50977"/>
    </source>
</evidence>
<evidence type="ECO:0000256" key="1">
    <source>
        <dbReference type="ARBA" id="ARBA00023125"/>
    </source>
</evidence>
<feature type="domain" description="HTH tetR-type" evidence="3">
    <location>
        <begin position="13"/>
        <end position="73"/>
    </location>
</feature>
<dbReference type="Pfam" id="PF00440">
    <property type="entry name" value="TetR_N"/>
    <property type="match status" value="1"/>
</dbReference>
<sequence>MPRNPERDQEIRKERCDQILSAAVALFAKNGLSSTKISDIAHKAHMSHGLIYNYFQSKEEIYISIVEKNLCILTSLFEQAHRLPDASSYEKLTWLLDQVYCERWDDAVFYQVVADQILTSDSVSDQLKTSVRTSIGDNLKLLTRIFRVGQEKGELIQGDPRELAFYFMNMIQAVLLAETRGIYFTGTPLHRNLLQLFLPKA</sequence>
<protein>
    <submittedName>
        <fullName evidence="4">TetR/AcrR family transcriptional regulator</fullName>
    </submittedName>
</protein>
<dbReference type="InterPro" id="IPR036271">
    <property type="entry name" value="Tet_transcr_reg_TetR-rel_C_sf"/>
</dbReference>
<dbReference type="EMBL" id="CP026520">
    <property type="protein sequence ID" value="QAV19181.1"/>
    <property type="molecule type" value="Genomic_DNA"/>
</dbReference>
<dbReference type="PANTHER" id="PTHR30055">
    <property type="entry name" value="HTH-TYPE TRANSCRIPTIONAL REGULATOR RUTR"/>
    <property type="match status" value="1"/>
</dbReference>
<evidence type="ECO:0000313" key="5">
    <source>
        <dbReference type="Proteomes" id="UP000288943"/>
    </source>
</evidence>
<accession>A0A410WY99</accession>
<dbReference type="PROSITE" id="PS50977">
    <property type="entry name" value="HTH_TETR_2"/>
    <property type="match status" value="1"/>
</dbReference>
<feature type="DNA-binding region" description="H-T-H motif" evidence="2">
    <location>
        <begin position="36"/>
        <end position="55"/>
    </location>
</feature>
<name>A0A410WY99_9BACL</name>
<dbReference type="InterPro" id="IPR001647">
    <property type="entry name" value="HTH_TetR"/>
</dbReference>
<dbReference type="OrthoDB" id="2373640at2"/>
<gene>
    <name evidence="4" type="ORF">PC41400_16430</name>
</gene>
<proteinExistence type="predicted"/>
<evidence type="ECO:0000313" key="4">
    <source>
        <dbReference type="EMBL" id="QAV19181.1"/>
    </source>
</evidence>
<dbReference type="InterPro" id="IPR050109">
    <property type="entry name" value="HTH-type_TetR-like_transc_reg"/>
</dbReference>
<organism evidence="4 5">
    <name type="scientific">Paenibacillus chitinolyticus</name>
    <dbReference type="NCBI Taxonomy" id="79263"/>
    <lineage>
        <taxon>Bacteria</taxon>
        <taxon>Bacillati</taxon>
        <taxon>Bacillota</taxon>
        <taxon>Bacilli</taxon>
        <taxon>Bacillales</taxon>
        <taxon>Paenibacillaceae</taxon>
        <taxon>Paenibacillus</taxon>
    </lineage>
</organism>
<dbReference type="GO" id="GO:0003677">
    <property type="term" value="F:DNA binding"/>
    <property type="evidence" value="ECO:0007669"/>
    <property type="project" value="UniProtKB-UniRule"/>
</dbReference>
<dbReference type="SUPFAM" id="SSF46689">
    <property type="entry name" value="Homeodomain-like"/>
    <property type="match status" value="1"/>
</dbReference>
<dbReference type="RefSeq" id="WP_042226008.1">
    <property type="nucleotide sequence ID" value="NZ_CP026520.1"/>
</dbReference>
<dbReference type="SUPFAM" id="SSF48498">
    <property type="entry name" value="Tetracyclin repressor-like, C-terminal domain"/>
    <property type="match status" value="1"/>
</dbReference>
<dbReference type="GeneID" id="95376398"/>
<dbReference type="GO" id="GO:0006355">
    <property type="term" value="P:regulation of DNA-templated transcription"/>
    <property type="evidence" value="ECO:0007669"/>
    <property type="project" value="UniProtKB-ARBA"/>
</dbReference>
<dbReference type="Gene3D" id="1.10.10.60">
    <property type="entry name" value="Homeodomain-like"/>
    <property type="match status" value="1"/>
</dbReference>
<dbReference type="KEGG" id="pchi:PC41400_16430"/>
<dbReference type="Gene3D" id="1.10.357.10">
    <property type="entry name" value="Tetracycline Repressor, domain 2"/>
    <property type="match status" value="1"/>
</dbReference>
<dbReference type="AlphaFoldDB" id="A0A410WY99"/>